<name>A0A977PY69_9CYAN</name>
<proteinExistence type="predicted"/>
<gene>
    <name evidence="1" type="ORF">KA717_10130</name>
</gene>
<organism evidence="1">
    <name type="scientific">Woronichinia naegeliana WA131</name>
    <dbReference type="NCBI Taxonomy" id="2824559"/>
    <lineage>
        <taxon>Bacteria</taxon>
        <taxon>Bacillati</taxon>
        <taxon>Cyanobacteriota</taxon>
        <taxon>Cyanophyceae</taxon>
        <taxon>Synechococcales</taxon>
        <taxon>Coelosphaeriaceae</taxon>
        <taxon>Woronichinia</taxon>
    </lineage>
</organism>
<sequence>MKTEIKGGLFEILAKIKAKPGLYLGSPSLSDLFIFLAGYKTARKELGIESTPAERV</sequence>
<dbReference type="KEGG" id="wna:KA717_10130"/>
<evidence type="ECO:0000313" key="1">
    <source>
        <dbReference type="EMBL" id="UXE62998.1"/>
    </source>
</evidence>
<protein>
    <submittedName>
        <fullName evidence="1">Uncharacterized protein</fullName>
    </submittedName>
</protein>
<dbReference type="AlphaFoldDB" id="A0A977PY69"/>
<dbReference type="EMBL" id="CP073041">
    <property type="protein sequence ID" value="UXE62998.1"/>
    <property type="molecule type" value="Genomic_DNA"/>
</dbReference>
<accession>A0A977PY69</accession>
<reference evidence="1" key="1">
    <citation type="submission" date="2021-04" db="EMBL/GenBank/DDBJ databases">
        <title>Genome sequence of Woronichinia naegeliana from Washington state freshwater lake bloom.</title>
        <authorList>
            <person name="Dreher T.W."/>
        </authorList>
    </citation>
    <scope>NUCLEOTIDE SEQUENCE</scope>
    <source>
        <strain evidence="1">WA131</strain>
    </source>
</reference>
<dbReference type="Proteomes" id="UP001065613">
    <property type="component" value="Chromosome"/>
</dbReference>